<feature type="transmembrane region" description="Helical" evidence="1">
    <location>
        <begin position="77"/>
        <end position="97"/>
    </location>
</feature>
<sequence length="164" mass="17559">MLNKTLANAALFQVGWFACVLGGYSGWLLLAAAALAIQVLWIKADIRLVLLVCALGSVIDSVLLNAGVFAFDSPGRIIPFWLIMLWALLATTLNHCLAWTAKPVWLCAVLGAVSGPLSYYAGQRLGAVAFPLGLWPTLIGLGLLWGGLFPTLQWLAGKFSHPAR</sequence>
<feature type="transmembrane region" description="Helical" evidence="1">
    <location>
        <begin position="48"/>
        <end position="71"/>
    </location>
</feature>
<dbReference type="InterPro" id="IPR021306">
    <property type="entry name" value="DUF2878"/>
</dbReference>
<evidence type="ECO:0008006" key="4">
    <source>
        <dbReference type="Google" id="ProtNLM"/>
    </source>
</evidence>
<keyword evidence="1" id="KW-1133">Transmembrane helix</keyword>
<dbReference type="PROSITE" id="PS51257">
    <property type="entry name" value="PROKAR_LIPOPROTEIN"/>
    <property type="match status" value="1"/>
</dbReference>
<name>A0A266N607_9PSED</name>
<evidence type="ECO:0000256" key="1">
    <source>
        <dbReference type="SAM" id="Phobius"/>
    </source>
</evidence>
<keyword evidence="1" id="KW-0812">Transmembrane</keyword>
<keyword evidence="1" id="KW-0472">Membrane</keyword>
<feature type="transmembrane region" description="Helical" evidence="1">
    <location>
        <begin position="104"/>
        <end position="122"/>
    </location>
</feature>
<evidence type="ECO:0000313" key="2">
    <source>
        <dbReference type="EMBL" id="OZY57909.1"/>
    </source>
</evidence>
<accession>A0A266N607</accession>
<feature type="transmembrane region" description="Helical" evidence="1">
    <location>
        <begin position="134"/>
        <end position="156"/>
    </location>
</feature>
<dbReference type="AlphaFoldDB" id="A0A266N607"/>
<evidence type="ECO:0000313" key="3">
    <source>
        <dbReference type="Proteomes" id="UP000215788"/>
    </source>
</evidence>
<dbReference type="Pfam" id="PF11086">
    <property type="entry name" value="DUF2878"/>
    <property type="match status" value="1"/>
</dbReference>
<comment type="caution">
    <text evidence="2">The sequence shown here is derived from an EMBL/GenBank/DDBJ whole genome shotgun (WGS) entry which is preliminary data.</text>
</comment>
<dbReference type="RefSeq" id="WP_094994785.1">
    <property type="nucleotide sequence ID" value="NZ_NQKI01000037.1"/>
</dbReference>
<reference evidence="2 3" key="1">
    <citation type="submission" date="2017-08" db="EMBL/GenBank/DDBJ databases">
        <title>Genomic and metabolic characterisation of spoilage-associated Pseudomonas species.</title>
        <authorList>
            <person name="Stanborough T."/>
            <person name="Fegan N."/>
            <person name="Powell S.M."/>
            <person name="Singh T."/>
            <person name="Tamplin M.L."/>
            <person name="Chandry P.S."/>
        </authorList>
    </citation>
    <scope>NUCLEOTIDE SEQUENCE [LARGE SCALE GENOMIC DNA]</scope>
    <source>
        <strain evidence="2 3">L1802</strain>
    </source>
</reference>
<dbReference type="EMBL" id="NQKI01000037">
    <property type="protein sequence ID" value="OZY57909.1"/>
    <property type="molecule type" value="Genomic_DNA"/>
</dbReference>
<feature type="transmembrane region" description="Helical" evidence="1">
    <location>
        <begin position="15"/>
        <end position="41"/>
    </location>
</feature>
<dbReference type="Proteomes" id="UP000215788">
    <property type="component" value="Unassembled WGS sequence"/>
</dbReference>
<gene>
    <name evidence="2" type="ORF">CJF39_18730</name>
</gene>
<organism evidence="2 3">
    <name type="scientific">Pseudomonas lundensis</name>
    <dbReference type="NCBI Taxonomy" id="86185"/>
    <lineage>
        <taxon>Bacteria</taxon>
        <taxon>Pseudomonadati</taxon>
        <taxon>Pseudomonadota</taxon>
        <taxon>Gammaproteobacteria</taxon>
        <taxon>Pseudomonadales</taxon>
        <taxon>Pseudomonadaceae</taxon>
        <taxon>Pseudomonas</taxon>
    </lineage>
</organism>
<protein>
    <recommendedName>
        <fullName evidence="4">DUF2878 domain-containing protein</fullName>
    </recommendedName>
</protein>
<proteinExistence type="predicted"/>
<dbReference type="OrthoDB" id="21939at2"/>